<feature type="region of interest" description="Disordered" evidence="1">
    <location>
        <begin position="638"/>
        <end position="672"/>
    </location>
</feature>
<dbReference type="Pfam" id="PF16091">
    <property type="entry name" value="DUF4820"/>
    <property type="match status" value="1"/>
</dbReference>
<accession>A0A9B2MQS7</accession>
<evidence type="ECO:0000256" key="1">
    <source>
        <dbReference type="SAM" id="MobiDB-lite"/>
    </source>
</evidence>
<gene>
    <name evidence="3 4 5" type="primary">LOC100648252</name>
</gene>
<dbReference type="GeneID" id="100648252"/>
<feature type="region of interest" description="Disordered" evidence="1">
    <location>
        <begin position="318"/>
        <end position="339"/>
    </location>
</feature>
<dbReference type="AlphaFoldDB" id="A0A9B2MQS7"/>
<feature type="compositionally biased region" description="Basic and acidic residues" evidence="1">
    <location>
        <begin position="318"/>
        <end position="328"/>
    </location>
</feature>
<dbReference type="PANTHER" id="PTHR34231:SF6">
    <property type="entry name" value="AGAP006868-PA"/>
    <property type="match status" value="1"/>
</dbReference>
<evidence type="ECO:0000313" key="2">
    <source>
        <dbReference type="Proteomes" id="UP000835206"/>
    </source>
</evidence>
<dbReference type="RefSeq" id="XP_020720066.2">
    <property type="nucleotide sequence ID" value="XM_020864407.2"/>
</dbReference>
<organism evidence="2 3">
    <name type="scientific">Bombus terrestris</name>
    <name type="common">Buff-tailed bumblebee</name>
    <name type="synonym">Apis terrestris</name>
    <dbReference type="NCBI Taxonomy" id="30195"/>
    <lineage>
        <taxon>Eukaryota</taxon>
        <taxon>Metazoa</taxon>
        <taxon>Ecdysozoa</taxon>
        <taxon>Arthropoda</taxon>
        <taxon>Hexapoda</taxon>
        <taxon>Insecta</taxon>
        <taxon>Pterygota</taxon>
        <taxon>Neoptera</taxon>
        <taxon>Endopterygota</taxon>
        <taxon>Hymenoptera</taxon>
        <taxon>Apocrita</taxon>
        <taxon>Aculeata</taxon>
        <taxon>Apoidea</taxon>
        <taxon>Anthophila</taxon>
        <taxon>Apidae</taxon>
        <taxon>Bombus</taxon>
        <taxon>Bombus</taxon>
    </lineage>
</organism>
<name>A0A9B2MQS7_BOMTE</name>
<feature type="compositionally biased region" description="Basic and acidic residues" evidence="1">
    <location>
        <begin position="189"/>
        <end position="204"/>
    </location>
</feature>
<sequence length="672" mass="74274">MENEVTTTSDIIKTPEGIKEWIVSMFITTSQTVVGQTLFKLLDSFLWVIEKSAQWSLPAQEIEAEDDGKVFGKLKLIRPLPWILFLPGLVILRIIRCAINVGAYIFGYPQIKPSGMVKSMQRSRRRLRALNLKIAKSMRRSPISKDKRLTMIEAKKALIRSIRLTLSTLSCLDTSKSSPSPPPTKIRISHTDLEPVATPDEKSTTESVDSPIHHEAKRKFSELISDEENTDESDNERLHMKLERLALEDSADDLDFNLATCSTGINTASSSVSSDEADKDVSITEVRDIQREANEFLQKMASLKATKTELQTLSLEKLEDNPDGEKYGVDSSESEYQKPTCGSKEFIDHEISSTLKQFSIDETPLLGETNQVESQKEPATCELPVAQESCELPAAQQSCELSSTQESCELPPAQESCELPPAQESCKLPPPQESCELPPSQESCELPPAQQSCELPPAQESCKLPPPQESCELPPSQESCELPPSQESCELPPAQQSCELPPSQESCELPPAQQSCELPSASKFRELPSVPKFCELPPECRELLPAPGSHTLPSAQESCELPSTADTCESLPECCELPPMPKPCELPPIPKSYKLPPTPESCELPSAPESCELPLLPESCELPPSQIPCKLTPASKTCTSEEDRTVDAKEFPIEQEKKDCIPKNLEHHRDTN</sequence>
<dbReference type="RefSeq" id="XP_012167664.2">
    <property type="nucleotide sequence ID" value="XM_012312274.3"/>
</dbReference>
<dbReference type="OrthoDB" id="7398970at2759"/>
<reference evidence="3 4" key="1">
    <citation type="submission" date="2025-04" db="UniProtKB">
        <authorList>
            <consortium name="RefSeq"/>
        </authorList>
    </citation>
    <scope>IDENTIFICATION</scope>
</reference>
<evidence type="ECO:0000313" key="3">
    <source>
        <dbReference type="RefSeq" id="XP_012167664.2"/>
    </source>
</evidence>
<feature type="compositionally biased region" description="Polar residues" evidence="1">
    <location>
        <begin position="494"/>
        <end position="511"/>
    </location>
</feature>
<evidence type="ECO:0000313" key="5">
    <source>
        <dbReference type="RefSeq" id="XP_048264560.1"/>
    </source>
</evidence>
<dbReference type="InterPro" id="IPR032150">
    <property type="entry name" value="DUF4820"/>
</dbReference>
<feature type="region of interest" description="Disordered" evidence="1">
    <location>
        <begin position="410"/>
        <end position="511"/>
    </location>
</feature>
<feature type="compositionally biased region" description="Basic and acidic residues" evidence="1">
    <location>
        <begin position="639"/>
        <end position="672"/>
    </location>
</feature>
<dbReference type="PANTHER" id="PTHR34231">
    <property type="entry name" value="EXS-RELATED PROTEIN"/>
    <property type="match status" value="1"/>
</dbReference>
<protein>
    <submittedName>
        <fullName evidence="3 4">Paternally-expressed gene 3 protein isoform X1</fullName>
    </submittedName>
</protein>
<dbReference type="KEGG" id="bter:100648252"/>
<dbReference type="Proteomes" id="UP000835206">
    <property type="component" value="Chromosome 9"/>
</dbReference>
<proteinExistence type="predicted"/>
<dbReference type="RefSeq" id="XP_048264560.1">
    <property type="nucleotide sequence ID" value="XM_048408603.1"/>
</dbReference>
<evidence type="ECO:0000313" key="4">
    <source>
        <dbReference type="RefSeq" id="XP_020720066.2"/>
    </source>
</evidence>
<feature type="region of interest" description="Disordered" evidence="1">
    <location>
        <begin position="173"/>
        <end position="213"/>
    </location>
</feature>
<keyword evidence="2" id="KW-1185">Reference proteome</keyword>